<dbReference type="Gene3D" id="3.30.420.40">
    <property type="match status" value="2"/>
</dbReference>
<evidence type="ECO:0008006" key="5">
    <source>
        <dbReference type="Google" id="ProtNLM"/>
    </source>
</evidence>
<dbReference type="GO" id="GO:0140662">
    <property type="term" value="F:ATP-dependent protein folding chaperone"/>
    <property type="evidence" value="ECO:0007669"/>
    <property type="project" value="InterPro"/>
</dbReference>
<dbReference type="AlphaFoldDB" id="A0AA38F9W3"/>
<evidence type="ECO:0000256" key="1">
    <source>
        <dbReference type="ARBA" id="ARBA00022741"/>
    </source>
</evidence>
<dbReference type="Pfam" id="PF00012">
    <property type="entry name" value="HSP70"/>
    <property type="match status" value="1"/>
</dbReference>
<dbReference type="Proteomes" id="UP000824469">
    <property type="component" value="Unassembled WGS sequence"/>
</dbReference>
<dbReference type="SUPFAM" id="SSF100934">
    <property type="entry name" value="Heat shock protein 70kD (HSP70), C-terminal subdomain"/>
    <property type="match status" value="1"/>
</dbReference>
<name>A0AA38F9W3_TAXCH</name>
<dbReference type="Gene3D" id="2.60.34.10">
    <property type="entry name" value="Substrate Binding Domain Of DNAk, Chain A, domain 1"/>
    <property type="match status" value="1"/>
</dbReference>
<dbReference type="SUPFAM" id="SSF100920">
    <property type="entry name" value="Heat shock protein 70kD (HSP70), peptide-binding domain"/>
    <property type="match status" value="1"/>
</dbReference>
<evidence type="ECO:0000313" key="3">
    <source>
        <dbReference type="EMBL" id="KAH9293442.1"/>
    </source>
</evidence>
<dbReference type="Gene3D" id="1.20.1270.10">
    <property type="match status" value="1"/>
</dbReference>
<evidence type="ECO:0000313" key="4">
    <source>
        <dbReference type="Proteomes" id="UP000824469"/>
    </source>
</evidence>
<dbReference type="InterPro" id="IPR029047">
    <property type="entry name" value="HSP70_peptide-bd_sf"/>
</dbReference>
<comment type="caution">
    <text evidence="3">The sequence shown here is derived from an EMBL/GenBank/DDBJ whole genome shotgun (WGS) entry which is preliminary data.</text>
</comment>
<dbReference type="PANTHER" id="PTHR19375">
    <property type="entry name" value="HEAT SHOCK PROTEIN 70KDA"/>
    <property type="match status" value="1"/>
</dbReference>
<dbReference type="SMR" id="A0AA38F9W3"/>
<keyword evidence="1" id="KW-0547">Nucleotide-binding</keyword>
<keyword evidence="4" id="KW-1185">Reference proteome</keyword>
<gene>
    <name evidence="3" type="ORF">KI387_041348</name>
</gene>
<sequence length="251" mass="28099">MVQDFFAGKEVLNTVNPDHVVACGAAVQAAVLNAAAIDRLQFNVTPLSIGVGGDAIGDFMFVAIPRNTSIPFRKVFVIKTTDDHQTTMSLSVYQGERFKAADNHFLGKLVLCGIPPAGRAEESIAVCFSMNNTGQLKVSAEHKQTGQKNEIIINSEDLNRLRKNETERMLIDAERFKLQDEQFKMNVATRQALVDHMVKMRQRVNKEKLKLEVIDKGVSDTAAWLDRNLRASIYELEQKFKELKTMCDSLP</sequence>
<protein>
    <recommendedName>
        <fullName evidence="5">Heat shock protein 70</fullName>
    </recommendedName>
</protein>
<organism evidence="3 4">
    <name type="scientific">Taxus chinensis</name>
    <name type="common">Chinese yew</name>
    <name type="synonym">Taxus wallichiana var. chinensis</name>
    <dbReference type="NCBI Taxonomy" id="29808"/>
    <lineage>
        <taxon>Eukaryota</taxon>
        <taxon>Viridiplantae</taxon>
        <taxon>Streptophyta</taxon>
        <taxon>Embryophyta</taxon>
        <taxon>Tracheophyta</taxon>
        <taxon>Spermatophyta</taxon>
        <taxon>Pinopsida</taxon>
        <taxon>Pinidae</taxon>
        <taxon>Conifers II</taxon>
        <taxon>Cupressales</taxon>
        <taxon>Taxaceae</taxon>
        <taxon>Taxus</taxon>
    </lineage>
</organism>
<proteinExistence type="predicted"/>
<dbReference type="OMA" id="MFVAIPR"/>
<accession>A0AA38F9W3</accession>
<evidence type="ECO:0000256" key="2">
    <source>
        <dbReference type="ARBA" id="ARBA00022840"/>
    </source>
</evidence>
<dbReference type="GO" id="GO:0005524">
    <property type="term" value="F:ATP binding"/>
    <property type="evidence" value="ECO:0007669"/>
    <property type="project" value="UniProtKB-KW"/>
</dbReference>
<dbReference type="InterPro" id="IPR029048">
    <property type="entry name" value="HSP70_C_sf"/>
</dbReference>
<reference evidence="3 4" key="1">
    <citation type="journal article" date="2021" name="Nat. Plants">
        <title>The Taxus genome provides insights into paclitaxel biosynthesis.</title>
        <authorList>
            <person name="Xiong X."/>
            <person name="Gou J."/>
            <person name="Liao Q."/>
            <person name="Li Y."/>
            <person name="Zhou Q."/>
            <person name="Bi G."/>
            <person name="Li C."/>
            <person name="Du R."/>
            <person name="Wang X."/>
            <person name="Sun T."/>
            <person name="Guo L."/>
            <person name="Liang H."/>
            <person name="Lu P."/>
            <person name="Wu Y."/>
            <person name="Zhang Z."/>
            <person name="Ro D.K."/>
            <person name="Shang Y."/>
            <person name="Huang S."/>
            <person name="Yan J."/>
        </authorList>
    </citation>
    <scope>NUCLEOTIDE SEQUENCE [LARGE SCALE GENOMIC DNA]</scope>
    <source>
        <strain evidence="3">Ta-2019</strain>
    </source>
</reference>
<dbReference type="PRINTS" id="PR00301">
    <property type="entry name" value="HEATSHOCK70"/>
</dbReference>
<dbReference type="InterPro" id="IPR013126">
    <property type="entry name" value="Hsp_70_fam"/>
</dbReference>
<keyword evidence="2" id="KW-0067">ATP-binding</keyword>
<dbReference type="EMBL" id="JAHRHJ020001122">
    <property type="protein sequence ID" value="KAH9293442.1"/>
    <property type="molecule type" value="Genomic_DNA"/>
</dbReference>